<evidence type="ECO:0000313" key="3">
    <source>
        <dbReference type="Proteomes" id="UP000254937"/>
    </source>
</evidence>
<dbReference type="Proteomes" id="UP000254937">
    <property type="component" value="Unassembled WGS sequence"/>
</dbReference>
<evidence type="ECO:0000256" key="1">
    <source>
        <dbReference type="SAM" id="Phobius"/>
    </source>
</evidence>
<name>A0A370PIQ1_ASPPH</name>
<keyword evidence="1" id="KW-0472">Membrane</keyword>
<reference evidence="2 3" key="1">
    <citation type="submission" date="2018-07" db="EMBL/GenBank/DDBJ databases">
        <title>Section-level genome sequencing of Aspergillus section Nigri to investigate inter- and intra-species variation.</title>
        <authorList>
            <consortium name="DOE Joint Genome Institute"/>
            <person name="Vesth T.C."/>
            <person name="Nybo J.L."/>
            <person name="Theobald S."/>
            <person name="Frisvad J.C."/>
            <person name="Larsen T.O."/>
            <person name="Nielsen K.F."/>
            <person name="Hoof J.B."/>
            <person name="Brandl J."/>
            <person name="Salamov A."/>
            <person name="Riley R."/>
            <person name="Gladden J.M."/>
            <person name="Phatale P."/>
            <person name="Nielsen M.T."/>
            <person name="Lyhne E.K."/>
            <person name="Kogle M.E."/>
            <person name="Strasser K."/>
            <person name="McDonnell E."/>
            <person name="Barry K."/>
            <person name="Clum A."/>
            <person name="Chen C."/>
            <person name="Nolan M."/>
            <person name="Sandor L."/>
            <person name="Kuo A."/>
            <person name="Lipzen A."/>
            <person name="Hainaut M."/>
            <person name="Drula E."/>
            <person name="Tsang A."/>
            <person name="Magnuson J.K."/>
            <person name="Henrissat B."/>
            <person name="Wiebenga A."/>
            <person name="Simmons B.A."/>
            <person name="Makela M.R."/>
            <person name="De vries R.P."/>
            <person name="Grigoriev I.V."/>
            <person name="Mortensen U.H."/>
            <person name="Baker S.E."/>
            <person name="Andersen M.R."/>
        </authorList>
    </citation>
    <scope>NUCLEOTIDE SEQUENCE [LARGE SCALE GENOMIC DNA]</scope>
    <source>
        <strain evidence="2 3">ATCC 13157</strain>
    </source>
</reference>
<keyword evidence="1" id="KW-0812">Transmembrane</keyword>
<sequence length="150" mass="16741">MMQFTKLTQSRLITLCKFSAAASLVGVGGWQFWTGKCYFEPFGPENDALFQSEYFKKFNPGNHPSLNDSCVRKVPVSQIPPDLVEDALRGGSKLTERFCAGVWGGYGYSIQRKILALVGQNEGNAKSMLWDKNQLLSSTYEEGTIVTDHF</sequence>
<keyword evidence="3" id="KW-1185">Reference proteome</keyword>
<gene>
    <name evidence="2" type="ORF">M752DRAFT_301451</name>
</gene>
<dbReference type="EMBL" id="KZ851854">
    <property type="protein sequence ID" value="RDK42077.1"/>
    <property type="molecule type" value="Genomic_DNA"/>
</dbReference>
<protein>
    <submittedName>
        <fullName evidence="2">Uncharacterized protein</fullName>
    </submittedName>
</protein>
<organism evidence="2 3">
    <name type="scientific">Aspergillus phoenicis ATCC 13157</name>
    <dbReference type="NCBI Taxonomy" id="1353007"/>
    <lineage>
        <taxon>Eukaryota</taxon>
        <taxon>Fungi</taxon>
        <taxon>Dikarya</taxon>
        <taxon>Ascomycota</taxon>
        <taxon>Pezizomycotina</taxon>
        <taxon>Eurotiomycetes</taxon>
        <taxon>Eurotiomycetidae</taxon>
        <taxon>Eurotiales</taxon>
        <taxon>Aspergillaceae</taxon>
        <taxon>Aspergillus</taxon>
    </lineage>
</organism>
<proteinExistence type="predicted"/>
<accession>A0A370PIQ1</accession>
<feature type="transmembrane region" description="Helical" evidence="1">
    <location>
        <begin position="12"/>
        <end position="33"/>
    </location>
</feature>
<dbReference type="AlphaFoldDB" id="A0A370PIQ1"/>
<keyword evidence="1" id="KW-1133">Transmembrane helix</keyword>
<evidence type="ECO:0000313" key="2">
    <source>
        <dbReference type="EMBL" id="RDK42077.1"/>
    </source>
</evidence>